<organism evidence="6 7">
    <name type="scientific">Pseudolycoriella hygida</name>
    <dbReference type="NCBI Taxonomy" id="35572"/>
    <lineage>
        <taxon>Eukaryota</taxon>
        <taxon>Metazoa</taxon>
        <taxon>Ecdysozoa</taxon>
        <taxon>Arthropoda</taxon>
        <taxon>Hexapoda</taxon>
        <taxon>Insecta</taxon>
        <taxon>Pterygota</taxon>
        <taxon>Neoptera</taxon>
        <taxon>Endopterygota</taxon>
        <taxon>Diptera</taxon>
        <taxon>Nematocera</taxon>
        <taxon>Sciaroidea</taxon>
        <taxon>Sciaridae</taxon>
        <taxon>Pseudolycoriella</taxon>
    </lineage>
</organism>
<reference evidence="6" key="1">
    <citation type="submission" date="2022-07" db="EMBL/GenBank/DDBJ databases">
        <authorList>
            <person name="Trinca V."/>
            <person name="Uliana J.V.C."/>
            <person name="Torres T.T."/>
            <person name="Ward R.J."/>
            <person name="Monesi N."/>
        </authorList>
    </citation>
    <scope>NUCLEOTIDE SEQUENCE</scope>
    <source>
        <strain evidence="6">HSMRA1968</strain>
        <tissue evidence="6">Whole embryos</tissue>
    </source>
</reference>
<keyword evidence="5" id="KW-1133">Transmembrane helix</keyword>
<proteinExistence type="inferred from homology"/>
<comment type="caution">
    <text evidence="6">The sequence shown here is derived from an EMBL/GenBank/DDBJ whole genome shotgun (WGS) entry which is preliminary data.</text>
</comment>
<dbReference type="EMBL" id="WJQU01000002">
    <property type="protein sequence ID" value="KAJ6641205.1"/>
    <property type="molecule type" value="Genomic_DNA"/>
</dbReference>
<evidence type="ECO:0000256" key="1">
    <source>
        <dbReference type="ARBA" id="ARBA00009995"/>
    </source>
</evidence>
<comment type="similarity">
    <text evidence="1">Belongs to the UDP-glycosyltransferase family.</text>
</comment>
<evidence type="ECO:0000256" key="5">
    <source>
        <dbReference type="SAM" id="Phobius"/>
    </source>
</evidence>
<dbReference type="GO" id="GO:0008194">
    <property type="term" value="F:UDP-glycosyltransferase activity"/>
    <property type="evidence" value="ECO:0007669"/>
    <property type="project" value="InterPro"/>
</dbReference>
<name>A0A9Q0S2N0_9DIPT</name>
<dbReference type="OrthoDB" id="5835829at2759"/>
<feature type="region of interest" description="Disordered" evidence="4">
    <location>
        <begin position="1"/>
        <end position="23"/>
    </location>
</feature>
<evidence type="ECO:0000313" key="6">
    <source>
        <dbReference type="EMBL" id="KAJ6641205.1"/>
    </source>
</evidence>
<dbReference type="AlphaFoldDB" id="A0A9Q0S2N0"/>
<keyword evidence="2" id="KW-0328">Glycosyltransferase</keyword>
<feature type="transmembrane region" description="Helical" evidence="5">
    <location>
        <begin position="519"/>
        <end position="538"/>
    </location>
</feature>
<protein>
    <submittedName>
        <fullName evidence="6">UDP-glycosyltransferase UGT5</fullName>
    </submittedName>
</protein>
<dbReference type="SUPFAM" id="SSF53756">
    <property type="entry name" value="UDP-Glycosyltransferase/glycogen phosphorylase"/>
    <property type="match status" value="1"/>
</dbReference>
<dbReference type="Pfam" id="PF00201">
    <property type="entry name" value="UDPGT"/>
    <property type="match status" value="1"/>
</dbReference>
<accession>A0A9Q0S2N0</accession>
<dbReference type="Gene3D" id="3.40.50.2000">
    <property type="entry name" value="Glycogen Phosphorylase B"/>
    <property type="match status" value="1"/>
</dbReference>
<dbReference type="Proteomes" id="UP001151699">
    <property type="component" value="Chromosome B"/>
</dbReference>
<keyword evidence="7" id="KW-1185">Reference proteome</keyword>
<sequence>MFASSQHLFSQKPSTEFTNRSNVSSLRESEDLRLQFGEPSRVDSNISEWEEELFTRSEAINHHLESLHEQSKSQVVFAKPLLAALAEKGHNVTLVSTFSVQKNVPNYREIIIPVDLTAHSQLTSSIANEESSANPLKIVVTIMTKMMDVTNETLHHSQVQSLLRTGQFDGVIHGFSVNPYQVGLGVHFDCPSMFLSSLPLIPPIAHMVGHPMHPEAVPNFLTNYKGGMNFFQRVANFVVTGFTTLMSLYQEYLNEKYYNDFFTNDRYPSYTEAKKNIALLLINEHFTQGNVRPILPNTVEVSGLQMSDKVNPLPDDIRDFVEGATNGLIFVSFGTNIRSADLAVDKRSALLKTFAKLKQRVLWKFEDDNLPGLPSNVVIKKWLPQVDILAHPNTKVFVSHMGIGGYNEAMYHAVPVLAIPFGGDQFTNAERAEKDGWAEIIRFPDLTQELFEKKLLSLLNDNKCRRNVQRVSSLYRDRPMSAIDSAIFWIEYVIRHKGAKHLQYPGVDLNFIQQNSLDVLIFLLAGFYVAYKILVFTLKKLISLCCGFNPTNNE</sequence>
<dbReference type="FunFam" id="3.40.50.2000:FF:000050">
    <property type="entry name" value="UDP-glucuronosyltransferase"/>
    <property type="match status" value="1"/>
</dbReference>
<dbReference type="InterPro" id="IPR002213">
    <property type="entry name" value="UDP_glucos_trans"/>
</dbReference>
<keyword evidence="3" id="KW-0808">Transferase</keyword>
<evidence type="ECO:0000313" key="7">
    <source>
        <dbReference type="Proteomes" id="UP001151699"/>
    </source>
</evidence>
<dbReference type="InterPro" id="IPR050271">
    <property type="entry name" value="UDP-glycosyltransferase"/>
</dbReference>
<evidence type="ECO:0000256" key="4">
    <source>
        <dbReference type="SAM" id="MobiDB-lite"/>
    </source>
</evidence>
<evidence type="ECO:0000256" key="2">
    <source>
        <dbReference type="ARBA" id="ARBA00022676"/>
    </source>
</evidence>
<dbReference type="CDD" id="cd03784">
    <property type="entry name" value="GT1_Gtf-like"/>
    <property type="match status" value="1"/>
</dbReference>
<evidence type="ECO:0000256" key="3">
    <source>
        <dbReference type="ARBA" id="ARBA00022679"/>
    </source>
</evidence>
<dbReference type="PANTHER" id="PTHR48043">
    <property type="entry name" value="EG:EG0003.4 PROTEIN-RELATED"/>
    <property type="match status" value="1"/>
</dbReference>
<keyword evidence="5" id="KW-0472">Membrane</keyword>
<dbReference type="PANTHER" id="PTHR48043:SF159">
    <property type="entry name" value="EG:EG0003.4 PROTEIN-RELATED"/>
    <property type="match status" value="1"/>
</dbReference>
<keyword evidence="5" id="KW-0812">Transmembrane</keyword>
<gene>
    <name evidence="6" type="primary">UGT5_7</name>
    <name evidence="6" type="ORF">Bhyg_06140</name>
</gene>